<accession>A0A1U9NGL1</accession>
<dbReference type="RefSeq" id="WP_146659015.1">
    <property type="nucleotide sequence ID" value="NZ_CP019791.1"/>
</dbReference>
<keyword evidence="2" id="KW-1185">Reference proteome</keyword>
<proteinExistence type="predicted"/>
<sequence>MEFKSSVEVADDAIRKMNERITDEVFLTIQNDRELMGAYLRAVQEEGLDRVNQTVGRAVKKAYGLENKEREGEPESTLIRSHMMFE</sequence>
<reference evidence="2" key="1">
    <citation type="submission" date="2017-02" db="EMBL/GenBank/DDBJ databases">
        <title>Comparative genomics and description of representatives of a novel lineage of planctomycetes thriving in anoxic sediments.</title>
        <authorList>
            <person name="Spring S."/>
            <person name="Bunk B."/>
            <person name="Sproer C."/>
        </authorList>
    </citation>
    <scope>NUCLEOTIDE SEQUENCE [LARGE SCALE GENOMIC DNA]</scope>
    <source>
        <strain evidence="2">ST-NAGAB-D1</strain>
    </source>
</reference>
<gene>
    <name evidence="1" type="ORF">STSP2_00213</name>
</gene>
<evidence type="ECO:0000313" key="2">
    <source>
        <dbReference type="Proteomes" id="UP000189674"/>
    </source>
</evidence>
<dbReference type="OrthoDB" id="1496224at2"/>
<dbReference type="AlphaFoldDB" id="A0A1U9NGL1"/>
<evidence type="ECO:0000313" key="1">
    <source>
        <dbReference type="EMBL" id="AQT67073.1"/>
    </source>
</evidence>
<dbReference type="KEGG" id="alus:STSP2_00213"/>
<name>A0A1U9NGL1_9BACT</name>
<organism evidence="1 2">
    <name type="scientific">Anaerohalosphaera lusitana</name>
    <dbReference type="NCBI Taxonomy" id="1936003"/>
    <lineage>
        <taxon>Bacteria</taxon>
        <taxon>Pseudomonadati</taxon>
        <taxon>Planctomycetota</taxon>
        <taxon>Phycisphaerae</taxon>
        <taxon>Sedimentisphaerales</taxon>
        <taxon>Anaerohalosphaeraceae</taxon>
        <taxon>Anaerohalosphaera</taxon>
    </lineage>
</organism>
<dbReference type="Proteomes" id="UP000189674">
    <property type="component" value="Chromosome"/>
</dbReference>
<dbReference type="EMBL" id="CP019791">
    <property type="protein sequence ID" value="AQT67073.1"/>
    <property type="molecule type" value="Genomic_DNA"/>
</dbReference>
<protein>
    <submittedName>
        <fullName evidence="1">Uncharacterized protein</fullName>
    </submittedName>
</protein>